<keyword evidence="2" id="KW-0812">Transmembrane</keyword>
<reference evidence="6" key="2">
    <citation type="submission" date="2024-04" db="EMBL/GenBank/DDBJ databases">
        <authorList>
            <person name="Chen Y."/>
            <person name="Shah S."/>
            <person name="Dougan E. K."/>
            <person name="Thang M."/>
            <person name="Chan C."/>
        </authorList>
    </citation>
    <scope>NUCLEOTIDE SEQUENCE [LARGE SCALE GENOMIC DNA]</scope>
</reference>
<feature type="transmembrane region" description="Helical" evidence="2">
    <location>
        <begin position="760"/>
        <end position="781"/>
    </location>
</feature>
<dbReference type="Gene3D" id="3.40.190.10">
    <property type="entry name" value="Periplasmic binding protein-like II"/>
    <property type="match status" value="1"/>
</dbReference>
<feature type="transmembrane region" description="Helical" evidence="2">
    <location>
        <begin position="700"/>
        <end position="722"/>
    </location>
</feature>
<feature type="chain" id="PRO_5043272167" description="Tyrosine-protein kinase ephrin type A/B receptor-like domain-containing protein" evidence="3">
    <location>
        <begin position="22"/>
        <end position="1176"/>
    </location>
</feature>
<dbReference type="EMBL" id="CAMXCT020001031">
    <property type="protein sequence ID" value="CAL1139331.1"/>
    <property type="molecule type" value="Genomic_DNA"/>
</dbReference>
<feature type="transmembrane region" description="Helical" evidence="2">
    <location>
        <begin position="896"/>
        <end position="917"/>
    </location>
</feature>
<feature type="transmembrane region" description="Helical" evidence="2">
    <location>
        <begin position="852"/>
        <end position="875"/>
    </location>
</feature>
<feature type="transmembrane region" description="Helical" evidence="2">
    <location>
        <begin position="923"/>
        <end position="941"/>
    </location>
</feature>
<evidence type="ECO:0000313" key="5">
    <source>
        <dbReference type="EMBL" id="CAI3985956.1"/>
    </source>
</evidence>
<feature type="region of interest" description="Disordered" evidence="1">
    <location>
        <begin position="1130"/>
        <end position="1176"/>
    </location>
</feature>
<evidence type="ECO:0000259" key="4">
    <source>
        <dbReference type="Pfam" id="PF07699"/>
    </source>
</evidence>
<feature type="compositionally biased region" description="Polar residues" evidence="1">
    <location>
        <begin position="1159"/>
        <end position="1176"/>
    </location>
</feature>
<dbReference type="Gene3D" id="2.10.50.10">
    <property type="entry name" value="Tumor Necrosis Factor Receptor, subunit A, domain 2"/>
    <property type="match status" value="2"/>
</dbReference>
<evidence type="ECO:0000313" key="7">
    <source>
        <dbReference type="Proteomes" id="UP001152797"/>
    </source>
</evidence>
<proteinExistence type="predicted"/>
<evidence type="ECO:0000256" key="3">
    <source>
        <dbReference type="SAM" id="SignalP"/>
    </source>
</evidence>
<dbReference type="EMBL" id="CAMXCT010001031">
    <property type="protein sequence ID" value="CAI3985956.1"/>
    <property type="molecule type" value="Genomic_DNA"/>
</dbReference>
<feature type="signal peptide" evidence="3">
    <location>
        <begin position="1"/>
        <end position="21"/>
    </location>
</feature>
<dbReference type="PANTHER" id="PTHR46967:SF2">
    <property type="entry name" value="SUSHI, VON WILLEBRAND FACTOR TYPE A, EGF AND PENTRAXIN DOMAIN-CONTAINING PROTEIN 1-LIKE"/>
    <property type="match status" value="1"/>
</dbReference>
<accession>A0A9P1FRY0</accession>
<dbReference type="InterPro" id="IPR011641">
    <property type="entry name" value="Tyr-kin_ephrin_A/B_rcpt-like"/>
</dbReference>
<dbReference type="OrthoDB" id="439917at2759"/>
<feature type="compositionally biased region" description="Basic and acidic residues" evidence="1">
    <location>
        <begin position="1145"/>
        <end position="1154"/>
    </location>
</feature>
<reference evidence="5" key="1">
    <citation type="submission" date="2022-10" db="EMBL/GenBank/DDBJ databases">
        <authorList>
            <person name="Chen Y."/>
            <person name="Dougan E. K."/>
            <person name="Chan C."/>
            <person name="Rhodes N."/>
            <person name="Thang M."/>
        </authorList>
    </citation>
    <scope>NUCLEOTIDE SEQUENCE</scope>
</reference>
<dbReference type="PANTHER" id="PTHR46967">
    <property type="entry name" value="INSULIN-LIKE GROWTH FACTOR BINDING PROTEIN,N-TERMINAL"/>
    <property type="match status" value="1"/>
</dbReference>
<feature type="transmembrane region" description="Helical" evidence="2">
    <location>
        <begin position="983"/>
        <end position="1002"/>
    </location>
</feature>
<dbReference type="EMBL" id="CAMXCT030001031">
    <property type="protein sequence ID" value="CAL4773268.1"/>
    <property type="molecule type" value="Genomic_DNA"/>
</dbReference>
<keyword evidence="3" id="KW-0732">Signal</keyword>
<keyword evidence="2" id="KW-1133">Transmembrane helix</keyword>
<feature type="domain" description="Tyrosine-protein kinase ephrin type A/B receptor-like" evidence="4">
    <location>
        <begin position="504"/>
        <end position="550"/>
    </location>
</feature>
<comment type="caution">
    <text evidence="5">The sequence shown here is derived from an EMBL/GenBank/DDBJ whole genome shotgun (WGS) entry which is preliminary data.</text>
</comment>
<keyword evidence="2" id="KW-0472">Membrane</keyword>
<sequence>MAPMLQCAWLLLMLHFAEVEGDCLSDAIPLAQRKNLTALDLPELAVTANWMLTYPRPLSIFAPDWAAAKATTAVLEILIQERLGYLLLTSGSAGATTLDAMYALGGCSVNETSHDLSCEDEATNDHVSLGWTESYQLSWDLLHREYPDIAPRNLGNIGYVGTRSIYVPSSLQQEAYQAEGLPLHVYLSYNSSVHNPARYFDQVNVSNESLTSRLKPCNETRLMSRSLMTAYFQATGDSEGVDTLDGVVTGRCFEDFYWYAPACRGLSIATTCLMFFTGGDGWNMEEGMHKAAAWNMPLVIGVAKTDQDYAALPFEVSSIFYWWVPDATFLALKPMEIIFPGHDLTSWRRGDQRSAAKQISVDKYVSHDLRHLAPRVVQLVENFQMDLSMVNSMLEEQLNTREAYSLVACRWLQSNTQTWQTWLPKASECLPRFGVYDPQSGFLADPNGDSETNDLECRACETGSYSLRSRDKNGSTFICETCPPGTAQELPGALSCDLCPKGNFQDLHGSSSCKRCSIGSYQDAKGQSACKDCPSGTTSIGLASQSISECGCNEGTINVGRQPPLLKDDIRCVTCNEGIRCPFASSIDALRSGTSPLGDRFLPTIQRGYYSTVDQPLIIFKCRKTWQCPGRVPGQCARGRTEIACAQCPAGETWMGNSCADCNLWVTGAWVVGIVVFLMIVTCSYYVVSNHISPRASLSESVGMIALVMLNAAQCLAIIGLLDLSWPSEVEIFFSTSQLFILDLDLYGLRCIMGSTFSNYLFTVLLVPATQLWLVLCCVASSFLAKDRQWSWPKVSSTMGSLLLSAFSTTTMVALTPFMCYAHPNGSRSLLKYPEKLCDEPGALDTTGLVMLTLYVAGFWVVCVYGVCCLPSWMIQRRREMVLSFRFLIFRLRVDSWWFEVVWMLRGPSLALVILLWADQTAVQVYTLCFCFAICLLLQTFTWPWKVPIMNSFDALVSLCLLSLVVVSPSARQDGEEASTVVMALFATVISVLVLLVIFVIVHRGALHEQNVFFNLGPVEFPHELRAKMQLFTGELQKVRNSKIERVLGQMSVHDLRLISSSLDLLVAEIIPEPEQPSDVTSATGSPTAGAAHGRRISIQILNRSQTMSFASGPEEPVPEEQVEEVTLAPLHSAPAEGLSAGHEPVVEKPATDRENEDVASNSTVGKSRNIVSIKC</sequence>
<dbReference type="Pfam" id="PF07699">
    <property type="entry name" value="Ephrin_rec_like"/>
    <property type="match status" value="1"/>
</dbReference>
<feature type="transmembrane region" description="Helical" evidence="2">
    <location>
        <begin position="953"/>
        <end position="971"/>
    </location>
</feature>
<dbReference type="SMART" id="SM01411">
    <property type="entry name" value="Ephrin_rec_like"/>
    <property type="match status" value="2"/>
</dbReference>
<name>A0A9P1FRY0_9DINO</name>
<keyword evidence="7" id="KW-1185">Reference proteome</keyword>
<evidence type="ECO:0000313" key="6">
    <source>
        <dbReference type="EMBL" id="CAL1139331.1"/>
    </source>
</evidence>
<dbReference type="Proteomes" id="UP001152797">
    <property type="component" value="Unassembled WGS sequence"/>
</dbReference>
<evidence type="ECO:0000256" key="2">
    <source>
        <dbReference type="SAM" id="Phobius"/>
    </source>
</evidence>
<organism evidence="5">
    <name type="scientific">Cladocopium goreaui</name>
    <dbReference type="NCBI Taxonomy" id="2562237"/>
    <lineage>
        <taxon>Eukaryota</taxon>
        <taxon>Sar</taxon>
        <taxon>Alveolata</taxon>
        <taxon>Dinophyceae</taxon>
        <taxon>Suessiales</taxon>
        <taxon>Symbiodiniaceae</taxon>
        <taxon>Cladocopium</taxon>
    </lineage>
</organism>
<feature type="transmembrane region" description="Helical" evidence="2">
    <location>
        <begin position="802"/>
        <end position="824"/>
    </location>
</feature>
<evidence type="ECO:0000256" key="1">
    <source>
        <dbReference type="SAM" id="MobiDB-lite"/>
    </source>
</evidence>
<dbReference type="SUPFAM" id="SSF53850">
    <property type="entry name" value="Periplasmic binding protein-like II"/>
    <property type="match status" value="1"/>
</dbReference>
<protein>
    <recommendedName>
        <fullName evidence="4">Tyrosine-protein kinase ephrin type A/B receptor-like domain-containing protein</fullName>
    </recommendedName>
</protein>
<feature type="transmembrane region" description="Helical" evidence="2">
    <location>
        <begin position="664"/>
        <end position="688"/>
    </location>
</feature>
<dbReference type="AlphaFoldDB" id="A0A9P1FRY0"/>
<gene>
    <name evidence="5" type="ORF">C1SCF055_LOCUS13342</name>
</gene>